<feature type="compositionally biased region" description="Polar residues" evidence="1">
    <location>
        <begin position="601"/>
        <end position="630"/>
    </location>
</feature>
<evidence type="ECO:0000313" key="2">
    <source>
        <dbReference type="EMBL" id="KAK0516615.1"/>
    </source>
</evidence>
<feature type="region of interest" description="Disordered" evidence="1">
    <location>
        <begin position="174"/>
        <end position="200"/>
    </location>
</feature>
<organism evidence="2 3">
    <name type="scientific">Cladonia borealis</name>
    <dbReference type="NCBI Taxonomy" id="184061"/>
    <lineage>
        <taxon>Eukaryota</taxon>
        <taxon>Fungi</taxon>
        <taxon>Dikarya</taxon>
        <taxon>Ascomycota</taxon>
        <taxon>Pezizomycotina</taxon>
        <taxon>Lecanoromycetes</taxon>
        <taxon>OSLEUM clade</taxon>
        <taxon>Lecanoromycetidae</taxon>
        <taxon>Lecanorales</taxon>
        <taxon>Lecanorineae</taxon>
        <taxon>Cladoniaceae</taxon>
        <taxon>Cladonia</taxon>
    </lineage>
</organism>
<dbReference type="EMBL" id="JAFEKC020000002">
    <property type="protein sequence ID" value="KAK0516615.1"/>
    <property type="molecule type" value="Genomic_DNA"/>
</dbReference>
<keyword evidence="3" id="KW-1185">Reference proteome</keyword>
<sequence>MANIPLHCNICPKEPDFSDISHLLTHVNSKAHLAHHKNTTLRATLNDPTAKAKIDAHQQWYEKHQIERLLSERLAAKGSKDTTSRYPSKRAIQSETKEGKARKKQAATTASQRVNTPSPMKVEGVIDPQLSQLHLAKPAHPHASTLFQNIQHDTAARHRAHVPRMSALHNASPSAQEDALNISPGASNPPQLDYGSACNTNDDNDFSEFIHSPSTYPDPTECGTLPVPVSPFKQEQQKVALEFSRDPSSATEETGHIQSPVLKGVKWPGMSLFDSASLEAQRLRNQKKNDSVLEQMQIDSAAVEQVERIYWPDGSLKKERLITGNVESSPPRDLTPPPVPTKRQRTKANKLVLRDLSTNGCKVGKNLRQRKTAPCVLGSQASNLQQLSGKALATLDESNFFCPQSTPIDYIATDEEDPERPLTPGATPSVPRRDFEIYNDNLDHLENYQNKPASKVTKIRNPQTAHGHHVFHSRSTHRRVPLATRQPSSGRQISAQPDRPPHDSLSPRFGEKFFAALAENRENVQPILDGEGRVDDSAGPSFQQRITQRYFSATGNQAPQYFSTLPPHIEFGGGLVEPKYYGTTLNPLNVHLHSQQFPPYTTQTHFHYPTSTDRQETGTQNPGQSSSVRTKTARKLR</sequence>
<feature type="compositionally biased region" description="Polar residues" evidence="1">
    <location>
        <begin position="485"/>
        <end position="495"/>
    </location>
</feature>
<comment type="caution">
    <text evidence="2">The sequence shown here is derived from an EMBL/GenBank/DDBJ whole genome shotgun (WGS) entry which is preliminary data.</text>
</comment>
<feature type="region of interest" description="Disordered" evidence="1">
    <location>
        <begin position="325"/>
        <end position="346"/>
    </location>
</feature>
<name>A0AA39V9V4_9LECA</name>
<evidence type="ECO:0000256" key="1">
    <source>
        <dbReference type="SAM" id="MobiDB-lite"/>
    </source>
</evidence>
<feature type="region of interest" description="Disordered" evidence="1">
    <location>
        <begin position="464"/>
        <end position="507"/>
    </location>
</feature>
<evidence type="ECO:0000313" key="3">
    <source>
        <dbReference type="Proteomes" id="UP001166286"/>
    </source>
</evidence>
<dbReference type="AlphaFoldDB" id="A0AA39V9V4"/>
<feature type="compositionally biased region" description="Polar residues" evidence="1">
    <location>
        <begin position="106"/>
        <end position="118"/>
    </location>
</feature>
<accession>A0AA39V9V4</accession>
<feature type="region of interest" description="Disordered" evidence="1">
    <location>
        <begin position="601"/>
        <end position="637"/>
    </location>
</feature>
<reference evidence="2" key="1">
    <citation type="submission" date="2023-03" db="EMBL/GenBank/DDBJ databases">
        <title>Complete genome of Cladonia borealis.</title>
        <authorList>
            <person name="Park H."/>
        </authorList>
    </citation>
    <scope>NUCLEOTIDE SEQUENCE</scope>
    <source>
        <strain evidence="2">ANT050790</strain>
    </source>
</reference>
<feature type="region of interest" description="Disordered" evidence="1">
    <location>
        <begin position="76"/>
        <end position="120"/>
    </location>
</feature>
<protein>
    <submittedName>
        <fullName evidence="2">Uncharacterized protein</fullName>
    </submittedName>
</protein>
<dbReference type="Proteomes" id="UP001166286">
    <property type="component" value="Unassembled WGS sequence"/>
</dbReference>
<proteinExistence type="predicted"/>
<feature type="compositionally biased region" description="Basic residues" evidence="1">
    <location>
        <begin position="466"/>
        <end position="480"/>
    </location>
</feature>
<gene>
    <name evidence="2" type="ORF">JMJ35_001218</name>
</gene>